<sequence length="296" mass="29742">MPTYDTPQPITAVIDVEAGTVRISAGKRTDTVVEVLPRDGASDNDVRSARQTQVSCADGTLRVKGPRTRSPFNKGGLIEVSVELPAGSEVRAATGLGNVLCEGPLGACTLKTGLGDIQLGEATTVDLKTSTGEIRLAHATGDAEIGGMGLVEIDTVDGSATVKNGNGETRIGAVGGALELKSSNGAASVGSVHGEVRAKSANGPIEIGVAQAGVEASSAMGGIKVGEVARGKVTLRTSIGNVEVGIREGTAAWLDVHTKFGSVRNTLGGADGPGGATDTVEVRANTSGGDIVIHRA</sequence>
<feature type="domain" description="DUF4097" evidence="1">
    <location>
        <begin position="13"/>
        <end position="267"/>
    </location>
</feature>
<dbReference type="Proteomes" id="UP001596523">
    <property type="component" value="Unassembled WGS sequence"/>
</dbReference>
<protein>
    <submittedName>
        <fullName evidence="2">DUF4097 domain-containing protein</fullName>
    </submittedName>
</protein>
<evidence type="ECO:0000259" key="1">
    <source>
        <dbReference type="Pfam" id="PF13349"/>
    </source>
</evidence>
<proteinExistence type="predicted"/>
<accession>A0ABW2JVZ8</accession>
<reference evidence="3" key="1">
    <citation type="journal article" date="2019" name="Int. J. Syst. Evol. Microbiol.">
        <title>The Global Catalogue of Microorganisms (GCM) 10K type strain sequencing project: providing services to taxonomists for standard genome sequencing and annotation.</title>
        <authorList>
            <consortium name="The Broad Institute Genomics Platform"/>
            <consortium name="The Broad Institute Genome Sequencing Center for Infectious Disease"/>
            <person name="Wu L."/>
            <person name="Ma J."/>
        </authorList>
    </citation>
    <scope>NUCLEOTIDE SEQUENCE [LARGE SCALE GENOMIC DNA]</scope>
    <source>
        <strain evidence="3">SYNS20</strain>
    </source>
</reference>
<dbReference type="InterPro" id="IPR025164">
    <property type="entry name" value="Toastrack_DUF4097"/>
</dbReference>
<evidence type="ECO:0000313" key="2">
    <source>
        <dbReference type="EMBL" id="MFC7309550.1"/>
    </source>
</evidence>
<keyword evidence="3" id="KW-1185">Reference proteome</keyword>
<comment type="caution">
    <text evidence="2">The sequence shown here is derived from an EMBL/GenBank/DDBJ whole genome shotgun (WGS) entry which is preliminary data.</text>
</comment>
<gene>
    <name evidence="2" type="ORF">ACFQVC_35735</name>
</gene>
<name>A0ABW2JVZ8_9ACTN</name>
<organism evidence="2 3">
    <name type="scientific">Streptomyces monticola</name>
    <dbReference type="NCBI Taxonomy" id="2666263"/>
    <lineage>
        <taxon>Bacteria</taxon>
        <taxon>Bacillati</taxon>
        <taxon>Actinomycetota</taxon>
        <taxon>Actinomycetes</taxon>
        <taxon>Kitasatosporales</taxon>
        <taxon>Streptomycetaceae</taxon>
        <taxon>Streptomyces</taxon>
    </lineage>
</organism>
<dbReference type="EMBL" id="JBHTCF010000022">
    <property type="protein sequence ID" value="MFC7309550.1"/>
    <property type="molecule type" value="Genomic_DNA"/>
</dbReference>
<evidence type="ECO:0000313" key="3">
    <source>
        <dbReference type="Proteomes" id="UP001596523"/>
    </source>
</evidence>
<dbReference type="Pfam" id="PF13349">
    <property type="entry name" value="DUF4097"/>
    <property type="match status" value="1"/>
</dbReference>
<dbReference type="RefSeq" id="WP_381838567.1">
    <property type="nucleotide sequence ID" value="NZ_JBHTCF010000022.1"/>
</dbReference>